<protein>
    <submittedName>
        <fullName evidence="1">Uncharacterized protein</fullName>
    </submittedName>
</protein>
<organism evidence="1">
    <name type="scientific">mine drainage metagenome</name>
    <dbReference type="NCBI Taxonomy" id="410659"/>
    <lineage>
        <taxon>unclassified sequences</taxon>
        <taxon>metagenomes</taxon>
        <taxon>ecological metagenomes</taxon>
    </lineage>
</organism>
<proteinExistence type="predicted"/>
<dbReference type="AlphaFoldDB" id="A0A3P3ZLR8"/>
<reference evidence="1" key="1">
    <citation type="submission" date="2018-10" db="EMBL/GenBank/DDBJ databases">
        <authorList>
            <person name="Plewniak F."/>
        </authorList>
    </citation>
    <scope>NUCLEOTIDE SEQUENCE</scope>
</reference>
<sequence length="75" mass="8460">MTLWSGGKSILDNSSDVKLKGCQKFRVEFVTVRGNGGENHLEPKNRLMKWCLSSSFWIFSGGVMKFSPQFLICPC</sequence>
<accession>A0A3P3ZLR8</accession>
<dbReference type="EMBL" id="UOYP01000040">
    <property type="protein sequence ID" value="VAY86746.1"/>
    <property type="molecule type" value="Genomic_DNA"/>
</dbReference>
<gene>
    <name evidence="1" type="ORF">CARN8_1340003</name>
</gene>
<evidence type="ECO:0000313" key="1">
    <source>
        <dbReference type="EMBL" id="VAY86746.1"/>
    </source>
</evidence>
<name>A0A3P3ZLR8_9ZZZZ</name>